<feature type="chain" id="PRO_5024835436" description="Saposin A-type domain-containing protein" evidence="1">
    <location>
        <begin position="24"/>
        <end position="78"/>
    </location>
</feature>
<sequence length="78" mass="8592">MVKSLSSLLVILVSLNLLIDVTALLNPDKCSSDWCTPPFKCVKNVCKSQHEVKKPSQYYDILKPTLYGTTSTAMSGEV</sequence>
<evidence type="ECO:0000313" key="2">
    <source>
        <dbReference type="EMBL" id="VEN40769.1"/>
    </source>
</evidence>
<accession>A0A653BYW2</accession>
<organism evidence="2 3">
    <name type="scientific">Callosobruchus maculatus</name>
    <name type="common">Southern cowpea weevil</name>
    <name type="synonym">Pulse bruchid</name>
    <dbReference type="NCBI Taxonomy" id="64391"/>
    <lineage>
        <taxon>Eukaryota</taxon>
        <taxon>Metazoa</taxon>
        <taxon>Ecdysozoa</taxon>
        <taxon>Arthropoda</taxon>
        <taxon>Hexapoda</taxon>
        <taxon>Insecta</taxon>
        <taxon>Pterygota</taxon>
        <taxon>Neoptera</taxon>
        <taxon>Endopterygota</taxon>
        <taxon>Coleoptera</taxon>
        <taxon>Polyphaga</taxon>
        <taxon>Cucujiformia</taxon>
        <taxon>Chrysomeloidea</taxon>
        <taxon>Chrysomelidae</taxon>
        <taxon>Bruchinae</taxon>
        <taxon>Bruchini</taxon>
        <taxon>Callosobruchus</taxon>
    </lineage>
</organism>
<keyword evidence="1" id="KW-0732">Signal</keyword>
<evidence type="ECO:0000313" key="3">
    <source>
        <dbReference type="Proteomes" id="UP000410492"/>
    </source>
</evidence>
<name>A0A653BYW2_CALMS</name>
<feature type="signal peptide" evidence="1">
    <location>
        <begin position="1"/>
        <end position="23"/>
    </location>
</feature>
<dbReference type="AlphaFoldDB" id="A0A653BYW2"/>
<evidence type="ECO:0008006" key="4">
    <source>
        <dbReference type="Google" id="ProtNLM"/>
    </source>
</evidence>
<proteinExistence type="predicted"/>
<keyword evidence="3" id="KW-1185">Reference proteome</keyword>
<reference evidence="2 3" key="1">
    <citation type="submission" date="2019-01" db="EMBL/GenBank/DDBJ databases">
        <authorList>
            <person name="Sayadi A."/>
        </authorList>
    </citation>
    <scope>NUCLEOTIDE SEQUENCE [LARGE SCALE GENOMIC DNA]</scope>
</reference>
<gene>
    <name evidence="2" type="ORF">CALMAC_LOCUS4828</name>
</gene>
<dbReference type="Proteomes" id="UP000410492">
    <property type="component" value="Unassembled WGS sequence"/>
</dbReference>
<protein>
    <recommendedName>
        <fullName evidence="4">Saposin A-type domain-containing protein</fullName>
    </recommendedName>
</protein>
<evidence type="ECO:0000256" key="1">
    <source>
        <dbReference type="SAM" id="SignalP"/>
    </source>
</evidence>
<dbReference type="EMBL" id="CAACVG010006651">
    <property type="protein sequence ID" value="VEN40769.1"/>
    <property type="molecule type" value="Genomic_DNA"/>
</dbReference>